<evidence type="ECO:0000256" key="4">
    <source>
        <dbReference type="PROSITE-ProRule" id="PRU00504"/>
    </source>
</evidence>
<dbReference type="CDD" id="cd05819">
    <property type="entry name" value="NHL"/>
    <property type="match status" value="1"/>
</dbReference>
<dbReference type="InterPro" id="IPR013658">
    <property type="entry name" value="SGL"/>
</dbReference>
<proteinExistence type="predicted"/>
<dbReference type="Pfam" id="PF01335">
    <property type="entry name" value="DED"/>
    <property type="match status" value="1"/>
</dbReference>
<dbReference type="Pfam" id="PF01436">
    <property type="entry name" value="NHL"/>
    <property type="match status" value="1"/>
</dbReference>
<dbReference type="EMBL" id="CAJNOK010007845">
    <property type="protein sequence ID" value="CAF1046465.1"/>
    <property type="molecule type" value="Genomic_DNA"/>
</dbReference>
<evidence type="ECO:0000313" key="7">
    <source>
        <dbReference type="EMBL" id="CAF3814496.1"/>
    </source>
</evidence>
<reference evidence="6" key="1">
    <citation type="submission" date="2021-02" db="EMBL/GenBank/DDBJ databases">
        <authorList>
            <person name="Nowell W R."/>
        </authorList>
    </citation>
    <scope>NUCLEOTIDE SEQUENCE</scope>
</reference>
<dbReference type="PANTHER" id="PTHR10680:SF14">
    <property type="entry name" value="PEPTIDYL-GLYCINE ALPHA-AMIDATING MONOOXYGENASE"/>
    <property type="match status" value="1"/>
</dbReference>
<name>A0A8S2DVM4_9BILA</name>
<dbReference type="Proteomes" id="UP000682733">
    <property type="component" value="Unassembled WGS sequence"/>
</dbReference>
<dbReference type="PROSITE" id="PS50168">
    <property type="entry name" value="DED"/>
    <property type="match status" value="1"/>
</dbReference>
<evidence type="ECO:0000313" key="8">
    <source>
        <dbReference type="Proteomes" id="UP000677228"/>
    </source>
</evidence>
<dbReference type="InterPro" id="IPR001258">
    <property type="entry name" value="NHL_repeat"/>
</dbReference>
<evidence type="ECO:0000256" key="2">
    <source>
        <dbReference type="ARBA" id="ARBA00022737"/>
    </source>
</evidence>
<dbReference type="Proteomes" id="UP000677228">
    <property type="component" value="Unassembled WGS sequence"/>
</dbReference>
<evidence type="ECO:0000259" key="5">
    <source>
        <dbReference type="PROSITE" id="PS50168"/>
    </source>
</evidence>
<organism evidence="6 8">
    <name type="scientific">Didymodactylos carnosus</name>
    <dbReference type="NCBI Taxonomy" id="1234261"/>
    <lineage>
        <taxon>Eukaryota</taxon>
        <taxon>Metazoa</taxon>
        <taxon>Spiralia</taxon>
        <taxon>Gnathifera</taxon>
        <taxon>Rotifera</taxon>
        <taxon>Eurotatoria</taxon>
        <taxon>Bdelloidea</taxon>
        <taxon>Philodinida</taxon>
        <taxon>Philodinidae</taxon>
        <taxon>Didymodactylos</taxon>
    </lineage>
</organism>
<dbReference type="GO" id="GO:0042981">
    <property type="term" value="P:regulation of apoptotic process"/>
    <property type="evidence" value="ECO:0007669"/>
    <property type="project" value="InterPro"/>
</dbReference>
<keyword evidence="3" id="KW-0325">Glycoprotein</keyword>
<feature type="domain" description="DED" evidence="5">
    <location>
        <begin position="14"/>
        <end position="94"/>
    </location>
</feature>
<dbReference type="InterPro" id="IPR011029">
    <property type="entry name" value="DEATH-like_dom_sf"/>
</dbReference>
<evidence type="ECO:0000313" key="6">
    <source>
        <dbReference type="EMBL" id="CAF1046465.1"/>
    </source>
</evidence>
<dbReference type="EMBL" id="CAJOBA010007861">
    <property type="protein sequence ID" value="CAF3814496.1"/>
    <property type="molecule type" value="Genomic_DNA"/>
</dbReference>
<keyword evidence="2" id="KW-0677">Repeat</keyword>
<dbReference type="InterPro" id="IPR001875">
    <property type="entry name" value="DED_dom"/>
</dbReference>
<keyword evidence="1" id="KW-0732">Signal</keyword>
<sequence>MDIPPTLHRHDEFSFRGKLLSILDQLSYDDCRRLKFLFGPDIPRYLLDDPSIIGTLDVFQTLIDRAKISQKDFTYLIKAFEVIKRFDAADYLKEHPYSYLPTNTSTLITPYHRPPSLVDELICVYAEDDKIPFGRCSKWSREAITVAGELAWPTRLSIDSRNNDIYMADISTHRIVKYTSSNPTDSVTILAGLNRVTSIFLDNDDLYIASLNSSYIEKYNIKTKERTIVTRNIKIGKCYGLALDHCKNLYVSDFENHVIWKFPQGIVVAGIRGKPGHTANRLQGPRGIYVTDNSELYVVDSINQRVQKFLNKSTSGTNALTIVSSSSLDTSDSILVDRDGTVYVSEVMNNRIQKWTVNAKAGITVVGGPIAGNGRDQLNEPHGILFDSKTGDLLVVDQKNNRIQKFIHQQNQCSKQSLFL</sequence>
<dbReference type="SUPFAM" id="SSF47986">
    <property type="entry name" value="DEATH domain"/>
    <property type="match status" value="1"/>
</dbReference>
<feature type="repeat" description="NHL" evidence="4">
    <location>
        <begin position="372"/>
        <end position="409"/>
    </location>
</feature>
<accession>A0A8S2DVM4</accession>
<dbReference type="Pfam" id="PF08450">
    <property type="entry name" value="SGL"/>
    <property type="match status" value="1"/>
</dbReference>
<gene>
    <name evidence="6" type="ORF">OVA965_LOCUS16751</name>
    <name evidence="7" type="ORF">TMI583_LOCUS16767</name>
</gene>
<comment type="caution">
    <text evidence="6">The sequence shown here is derived from an EMBL/GenBank/DDBJ whole genome shotgun (WGS) entry which is preliminary data.</text>
</comment>
<evidence type="ECO:0000256" key="3">
    <source>
        <dbReference type="ARBA" id="ARBA00023180"/>
    </source>
</evidence>
<feature type="repeat" description="NHL" evidence="4">
    <location>
        <begin position="273"/>
        <end position="312"/>
    </location>
</feature>
<evidence type="ECO:0000256" key="1">
    <source>
        <dbReference type="ARBA" id="ARBA00022729"/>
    </source>
</evidence>
<dbReference type="Gene3D" id="1.10.533.10">
    <property type="entry name" value="Death Domain, Fas"/>
    <property type="match status" value="1"/>
</dbReference>
<dbReference type="InterPro" id="IPR011042">
    <property type="entry name" value="6-blade_b-propeller_TolB-like"/>
</dbReference>
<dbReference type="PROSITE" id="PS51125">
    <property type="entry name" value="NHL"/>
    <property type="match status" value="2"/>
</dbReference>
<dbReference type="Gene3D" id="2.120.10.30">
    <property type="entry name" value="TolB, C-terminal domain"/>
    <property type="match status" value="2"/>
</dbReference>
<dbReference type="PANTHER" id="PTHR10680">
    <property type="entry name" value="PEPTIDYL-GLYCINE ALPHA-AMIDATING MONOOXYGENASE"/>
    <property type="match status" value="1"/>
</dbReference>
<protein>
    <recommendedName>
        <fullName evidence="5">DED domain-containing protein</fullName>
    </recommendedName>
</protein>
<dbReference type="SUPFAM" id="SSF63829">
    <property type="entry name" value="Calcium-dependent phosphotriesterase"/>
    <property type="match status" value="1"/>
</dbReference>
<dbReference type="AlphaFoldDB" id="A0A8S2DVM4"/>